<dbReference type="GO" id="GO:0007064">
    <property type="term" value="P:mitotic sister chromatid cohesion"/>
    <property type="evidence" value="ECO:0007669"/>
    <property type="project" value="EnsemblFungi"/>
</dbReference>
<evidence type="ECO:0000256" key="9">
    <source>
        <dbReference type="ARBA" id="ARBA00023306"/>
    </source>
</evidence>
<dbReference type="Pfam" id="PF02463">
    <property type="entry name" value="SMC_N"/>
    <property type="match status" value="1"/>
</dbReference>
<evidence type="ECO:0000256" key="1">
    <source>
        <dbReference type="ARBA" id="ARBA00004123"/>
    </source>
</evidence>
<evidence type="ECO:0000256" key="12">
    <source>
        <dbReference type="SAM" id="MobiDB-lite"/>
    </source>
</evidence>
<evidence type="ECO:0000256" key="3">
    <source>
        <dbReference type="ARBA" id="ARBA00005597"/>
    </source>
</evidence>
<keyword evidence="7 11" id="KW-0175">Coiled coil</keyword>
<feature type="compositionally biased region" description="Basic and acidic residues" evidence="12">
    <location>
        <begin position="88"/>
        <end position="98"/>
    </location>
</feature>
<evidence type="ECO:0000313" key="14">
    <source>
        <dbReference type="EMBL" id="EDK42113.1"/>
    </source>
</evidence>
<dbReference type="Proteomes" id="UP000001996">
    <property type="component" value="Unassembled WGS sequence"/>
</dbReference>
<dbReference type="FunCoup" id="A5DSF5">
    <property type="interactions" value="712"/>
</dbReference>
<dbReference type="InterPro" id="IPR036277">
    <property type="entry name" value="SMC_hinge_sf"/>
</dbReference>
<dbReference type="Gene3D" id="1.20.1060.20">
    <property type="match status" value="1"/>
</dbReference>
<keyword evidence="6" id="KW-0498">Mitosis</keyword>
<dbReference type="SUPFAM" id="SSF52540">
    <property type="entry name" value="P-loop containing nucleoside triphosphate hydrolases"/>
    <property type="match status" value="1"/>
</dbReference>
<dbReference type="GO" id="GO:0005634">
    <property type="term" value="C:nucleus"/>
    <property type="evidence" value="ECO:0007669"/>
    <property type="project" value="UniProtKB-SubCell"/>
</dbReference>
<dbReference type="InterPro" id="IPR024704">
    <property type="entry name" value="SMC"/>
</dbReference>
<dbReference type="OrthoDB" id="5575062at2759"/>
<dbReference type="GO" id="GO:0003680">
    <property type="term" value="F:minor groove of adenine-thymine-rich DNA binding"/>
    <property type="evidence" value="ECO:0007669"/>
    <property type="project" value="EnsemblFungi"/>
</dbReference>
<feature type="coiled-coil region" evidence="11">
    <location>
        <begin position="349"/>
        <end position="397"/>
    </location>
</feature>
<dbReference type="eggNOG" id="KOG0018">
    <property type="taxonomic scope" value="Eukaryota"/>
</dbReference>
<dbReference type="GO" id="GO:0005524">
    <property type="term" value="F:ATP binding"/>
    <property type="evidence" value="ECO:0007669"/>
    <property type="project" value="InterPro"/>
</dbReference>
<dbReference type="Gene3D" id="3.40.50.300">
    <property type="entry name" value="P-loop containing nucleotide triphosphate hydrolases"/>
    <property type="match status" value="2"/>
</dbReference>
<dbReference type="GO" id="GO:0042802">
    <property type="term" value="F:identical protein binding"/>
    <property type="evidence" value="ECO:0007669"/>
    <property type="project" value="EnsemblFungi"/>
</dbReference>
<accession>A5DSF5</accession>
<evidence type="ECO:0000256" key="10">
    <source>
        <dbReference type="PIRNR" id="PIRNR005719"/>
    </source>
</evidence>
<comment type="subcellular location">
    <subcellularLocation>
        <location evidence="2">Chromosome</location>
    </subcellularLocation>
    <subcellularLocation>
        <location evidence="1 10">Nucleus</location>
    </subcellularLocation>
</comment>
<comment type="similarity">
    <text evidence="3">Belongs to the SMC family. SMC1 subfamily.</text>
</comment>
<protein>
    <recommendedName>
        <fullName evidence="10">Structural maintenance of chromosomes protein</fullName>
    </recommendedName>
</protein>
<dbReference type="GO" id="GO:0030892">
    <property type="term" value="C:mitotic cohesin complex"/>
    <property type="evidence" value="ECO:0007669"/>
    <property type="project" value="EnsemblFungi"/>
</dbReference>
<gene>
    <name evidence="14" type="ORF">LELG_00291</name>
</gene>
<evidence type="ECO:0000256" key="7">
    <source>
        <dbReference type="ARBA" id="ARBA00023054"/>
    </source>
</evidence>
<dbReference type="SMART" id="SM00968">
    <property type="entry name" value="SMC_hinge"/>
    <property type="match status" value="1"/>
</dbReference>
<reference evidence="14 15" key="1">
    <citation type="journal article" date="2009" name="Nature">
        <title>Evolution of pathogenicity and sexual reproduction in eight Candida genomes.</title>
        <authorList>
            <person name="Butler G."/>
            <person name="Rasmussen M.D."/>
            <person name="Lin M.F."/>
            <person name="Santos M.A."/>
            <person name="Sakthikumar S."/>
            <person name="Munro C.A."/>
            <person name="Rheinbay E."/>
            <person name="Grabherr M."/>
            <person name="Forche A."/>
            <person name="Reedy J.L."/>
            <person name="Agrafioti I."/>
            <person name="Arnaud M.B."/>
            <person name="Bates S."/>
            <person name="Brown A.J."/>
            <person name="Brunke S."/>
            <person name="Costanzo M.C."/>
            <person name="Fitzpatrick D.A."/>
            <person name="de Groot P.W."/>
            <person name="Harris D."/>
            <person name="Hoyer L.L."/>
            <person name="Hube B."/>
            <person name="Klis F.M."/>
            <person name="Kodira C."/>
            <person name="Lennard N."/>
            <person name="Logue M.E."/>
            <person name="Martin R."/>
            <person name="Neiman A.M."/>
            <person name="Nikolaou E."/>
            <person name="Quail M.A."/>
            <person name="Quinn J."/>
            <person name="Santos M.C."/>
            <person name="Schmitzberger F.F."/>
            <person name="Sherlock G."/>
            <person name="Shah P."/>
            <person name="Silverstein K.A."/>
            <person name="Skrzypek M.S."/>
            <person name="Soll D."/>
            <person name="Staggs R."/>
            <person name="Stansfield I."/>
            <person name="Stumpf M.P."/>
            <person name="Sudbery P.E."/>
            <person name="Srikantha T."/>
            <person name="Zeng Q."/>
            <person name="Berman J."/>
            <person name="Berriman M."/>
            <person name="Heitman J."/>
            <person name="Gow N.A."/>
            <person name="Lorenz M.C."/>
            <person name="Birren B.W."/>
            <person name="Kellis M."/>
            <person name="Cuomo C.A."/>
        </authorList>
    </citation>
    <scope>NUCLEOTIDE SEQUENCE [LARGE SCALE GENOMIC DNA]</scope>
    <source>
        <strain evidence="15">ATCC 11503 / BCRC 21390 / CBS 2605 / JCM 1781 / NBRC 1676 / NRRL YB-4239</strain>
    </source>
</reference>
<dbReference type="STRING" id="379508.A5DSF5"/>
<dbReference type="Gene3D" id="1.10.287.1490">
    <property type="match status" value="1"/>
</dbReference>
<feature type="domain" description="SMC hinge" evidence="13">
    <location>
        <begin position="559"/>
        <end position="677"/>
    </location>
</feature>
<evidence type="ECO:0000256" key="5">
    <source>
        <dbReference type="ARBA" id="ARBA00022618"/>
    </source>
</evidence>
<keyword evidence="9" id="KW-0131">Cell cycle</keyword>
<proteinExistence type="inferred from homology"/>
<dbReference type="SUPFAM" id="SSF75553">
    <property type="entry name" value="Smc hinge domain"/>
    <property type="match status" value="1"/>
</dbReference>
<dbReference type="InterPro" id="IPR028468">
    <property type="entry name" value="Smc1_ABC"/>
</dbReference>
<dbReference type="Gene3D" id="3.30.70.1620">
    <property type="match status" value="1"/>
</dbReference>
<keyword evidence="5" id="KW-0132">Cell division</keyword>
<feature type="coiled-coil region" evidence="11">
    <location>
        <begin position="279"/>
        <end position="313"/>
    </location>
</feature>
<dbReference type="PIRSF" id="PIRSF005719">
    <property type="entry name" value="SMC"/>
    <property type="match status" value="1"/>
</dbReference>
<evidence type="ECO:0000256" key="11">
    <source>
        <dbReference type="SAM" id="Coils"/>
    </source>
</evidence>
<dbReference type="InterPro" id="IPR027417">
    <property type="entry name" value="P-loop_NTPase"/>
</dbReference>
<feature type="coiled-coil region" evidence="11">
    <location>
        <begin position="872"/>
        <end position="948"/>
    </location>
</feature>
<evidence type="ECO:0000256" key="4">
    <source>
        <dbReference type="ARBA" id="ARBA00022454"/>
    </source>
</evidence>
<dbReference type="CDD" id="cd03275">
    <property type="entry name" value="ABC_SMC1_euk"/>
    <property type="match status" value="2"/>
</dbReference>
<dbReference type="InterPro" id="IPR003395">
    <property type="entry name" value="RecF/RecN/SMC_N"/>
</dbReference>
<dbReference type="VEuPathDB" id="FungiDB:LELG_00291"/>
<organism evidence="14 15">
    <name type="scientific">Lodderomyces elongisporus (strain ATCC 11503 / CBS 2605 / JCM 1781 / NBRC 1676 / NRRL YB-4239)</name>
    <name type="common">Yeast</name>
    <name type="synonym">Saccharomyces elongisporus</name>
    <dbReference type="NCBI Taxonomy" id="379508"/>
    <lineage>
        <taxon>Eukaryota</taxon>
        <taxon>Fungi</taxon>
        <taxon>Dikarya</taxon>
        <taxon>Ascomycota</taxon>
        <taxon>Saccharomycotina</taxon>
        <taxon>Pichiomycetes</taxon>
        <taxon>Debaryomycetaceae</taxon>
        <taxon>Candida/Lodderomyces clade</taxon>
        <taxon>Lodderomyces</taxon>
    </lineage>
</organism>
<evidence type="ECO:0000256" key="2">
    <source>
        <dbReference type="ARBA" id="ARBA00004286"/>
    </source>
</evidence>
<evidence type="ECO:0000256" key="8">
    <source>
        <dbReference type="ARBA" id="ARBA00023242"/>
    </source>
</evidence>
<dbReference type="GO" id="GO:0006302">
    <property type="term" value="P:double-strand break repair"/>
    <property type="evidence" value="ECO:0007669"/>
    <property type="project" value="EnsemblFungi"/>
</dbReference>
<keyword evidence="8 10" id="KW-0539">Nucleus</keyword>
<dbReference type="HOGENOM" id="CLU_001042_0_1_1"/>
<dbReference type="GeneID" id="5235748"/>
<dbReference type="Pfam" id="PF06470">
    <property type="entry name" value="SMC_hinge"/>
    <property type="match status" value="1"/>
</dbReference>
<dbReference type="InParanoid" id="A5DSF5"/>
<evidence type="ECO:0000256" key="6">
    <source>
        <dbReference type="ARBA" id="ARBA00022776"/>
    </source>
</evidence>
<dbReference type="OMA" id="KHMDFQR"/>
<keyword evidence="4" id="KW-0158">Chromosome</keyword>
<name>A5DSF5_LODEL</name>
<dbReference type="GO" id="GO:0003690">
    <property type="term" value="F:double-stranded DNA binding"/>
    <property type="evidence" value="ECO:0007669"/>
    <property type="project" value="EnsemblFungi"/>
</dbReference>
<sequence length="1282" mass="146186">MGRLIGLELENFKSYKGRTVIGLGSSNFTSIIGPNGSGKSNLMDAISFALGLSSSQLRSQSMRDLIYRGRRNNKHVSSGINESNNNKDNNKDNDKDNDGGFGVENDDTTNRQILEADPTTAYVMAIYEKDDGDILKFKRSISTNGSTDYRINGKSVTRLSYTLTLQQENILIKARNFLVFQGDVEQIASQSPKHLTTMIEEISGSGEYVQEYEQCKEEWEKAREVSNNVFSRKRTLNTESKQYKEQAIEQRQFESNIILRNDLIKKIHLYKLYHNEKKRKDLQKKMDVKNEELKNAKLERSKLESSLKALAASQSKSVLELKHQKSEIERCLASIDSGKRDLIPVDTSIDSLVNKIELLKRKIADLEEDLDSQKERVRNAKRQLAESRKLFDAFEESATKASNAQASINITSEGRLEYEQLRSEYLASGGSSLEEQIAIYTSEKDTIQANQKSLESKKATANDRVLELHSNLRSDLKPRLADLESELSKIINEKTQKSLLRDDLIAKKDAHNQDLLQINTRLRDTLLKLEELSFKQRESNRQKQLHENVATLKKMMPGTSVRGIVHELLRPSQQKYDLALLTILGKNGDAIIVESSAIAFRCVEILKERRSGVATFIPLDSIENDSININYLRTMYKDAVPGVDVIEYDDKSLEPAIKYIVGDTLITSDISTARALRWNNNNNNNNSSQSFRGKIVTLLGSIIHKSGQMTGGDQGQKSSASLSWDKQEWKRLNEQKDFYLNQLAKLLELQPKEMELNLLTEEINLLDDKIPLLKNQKSSLERLIKDRETEVEFHAKNLTDIQEEIDRELDKVNHIDIATSRVNEQVQTLKNTVFAEFCNKYGLLNGIKEYEELHGSRMRIRAKERLQFTKAISALENKESFEEAKCEEIEKRKSILQNQLVDHEADLSSLREQKAAMEELLDKFEAELQVLNEEKQRLQSTLNSQSKSVKSIESDVSELSVEISTMAKLSILIEENILKVDTERANTLRNCKLQNIILPLLRGTLDSLSVQLEQQDVKSFVYDVEVDYEMLDDKYKAACNIRLEMELETLLQNTIEVLEQLTPNSKAMERFKDVEAKLRSYDTEYSAARQSERRAFEKFKNVKDKRYEKFMSAFNHISSRIDSIYKELTKSRMFEIGGSAYLMLEDEEEPYLFGIKYHAVPPMKRLEDMELLSGGEKTIAALALLFAIHSFQPAPFFVLDEVDAALDNSNVARIGNFIKNHAGSALQFIVISLKSNLYEKSDALVGVYREQGENTSKTVTLDLGEYQDEEVSLRPNPITATS</sequence>
<dbReference type="GO" id="GO:0000070">
    <property type="term" value="P:mitotic sister chromatid segregation"/>
    <property type="evidence" value="ECO:0007669"/>
    <property type="project" value="EnsemblFungi"/>
</dbReference>
<dbReference type="EMBL" id="CH981524">
    <property type="protein sequence ID" value="EDK42113.1"/>
    <property type="molecule type" value="Genomic_DNA"/>
</dbReference>
<dbReference type="PANTHER" id="PTHR18937">
    <property type="entry name" value="STRUCTURAL MAINTENANCE OF CHROMOSOMES SMC FAMILY MEMBER"/>
    <property type="match status" value="1"/>
</dbReference>
<evidence type="ECO:0000313" key="15">
    <source>
        <dbReference type="Proteomes" id="UP000001996"/>
    </source>
</evidence>
<dbReference type="KEGG" id="lel:PVL30_000284"/>
<feature type="region of interest" description="Disordered" evidence="12">
    <location>
        <begin position="73"/>
        <end position="112"/>
    </location>
</feature>
<dbReference type="GO" id="GO:0016887">
    <property type="term" value="F:ATP hydrolysis activity"/>
    <property type="evidence" value="ECO:0007669"/>
    <property type="project" value="InterPro"/>
</dbReference>
<evidence type="ECO:0000259" key="13">
    <source>
        <dbReference type="SMART" id="SM00968"/>
    </source>
</evidence>
<dbReference type="PANTHER" id="PTHR18937:SF12">
    <property type="entry name" value="STRUCTURAL MAINTENANCE OF CHROMOSOMES PROTEIN"/>
    <property type="match status" value="1"/>
</dbReference>
<dbReference type="InterPro" id="IPR010935">
    <property type="entry name" value="SMC_hinge"/>
</dbReference>
<keyword evidence="15" id="KW-1185">Reference proteome</keyword>
<dbReference type="GO" id="GO:0051301">
    <property type="term" value="P:cell division"/>
    <property type="evidence" value="ECO:0007669"/>
    <property type="project" value="UniProtKB-KW"/>
</dbReference>